<accession>A0A1X7CC59</accession>
<dbReference type="CDD" id="cd06819">
    <property type="entry name" value="PLPDE_III_LS_D-TA"/>
    <property type="match status" value="1"/>
</dbReference>
<protein>
    <submittedName>
        <fullName evidence="4">D-serine deaminase, pyridoxal phosphate-dependent</fullName>
    </submittedName>
</protein>
<dbReference type="RefSeq" id="WP_085223310.1">
    <property type="nucleotide sequence ID" value="NZ_BSQD01000001.1"/>
</dbReference>
<organism evidence="4 5">
    <name type="scientific">Trinickia caryophylli</name>
    <name type="common">Paraburkholderia caryophylli</name>
    <dbReference type="NCBI Taxonomy" id="28094"/>
    <lineage>
        <taxon>Bacteria</taxon>
        <taxon>Pseudomonadati</taxon>
        <taxon>Pseudomonadota</taxon>
        <taxon>Betaproteobacteria</taxon>
        <taxon>Burkholderiales</taxon>
        <taxon>Burkholderiaceae</taxon>
        <taxon>Trinickia</taxon>
    </lineage>
</organism>
<evidence type="ECO:0000313" key="4">
    <source>
        <dbReference type="EMBL" id="SME93602.1"/>
    </source>
</evidence>
<dbReference type="InterPro" id="IPR042208">
    <property type="entry name" value="D-ser_dehydrat-like_sf"/>
</dbReference>
<sequence>MYANAPLIGAPGGRARLDTPALVVDLPALKRNISRMAALAQARGIALRPHVKSHKSARIARLQIDAGAHGVSCATLGEAQVMVDAGIRGVLVTSPVVGEHKVHRLVELARKAGPRAVMAVVDHPDNVAELASAAASLAFPLGVLIDYHAGYGRTGVTDEHAALALAKRIGEAAPLALRGLQAYGGNLQHIGERAQREAAAAALRARIVKIVETLQAAGIELEIVTGVGTGTHDIDSSDEVFTEMQVGSYVFMDAEYAQVLSAASDTRFETSLFVQSTVVSVNAPDWVTVDAGIKSFATDSGIPLAARGIDGPSQYAFFGDEHGKLVVDAPHRPTLGAHIEFVAPHCDPTVNLHQVYHIVDGDTLVGIWPVDARGHF</sequence>
<dbReference type="InterPro" id="IPR029066">
    <property type="entry name" value="PLP-binding_barrel"/>
</dbReference>
<dbReference type="SMART" id="SM01119">
    <property type="entry name" value="D-ser_dehydrat"/>
    <property type="match status" value="1"/>
</dbReference>
<dbReference type="PANTHER" id="PTHR28004">
    <property type="entry name" value="ZGC:162816-RELATED"/>
    <property type="match status" value="1"/>
</dbReference>
<dbReference type="GO" id="GO:0008721">
    <property type="term" value="F:D-serine ammonia-lyase activity"/>
    <property type="evidence" value="ECO:0007669"/>
    <property type="project" value="TreeGrafter"/>
</dbReference>
<keyword evidence="2" id="KW-0456">Lyase</keyword>
<dbReference type="AlphaFoldDB" id="A0A1X7CC59"/>
<dbReference type="GeneID" id="95549390"/>
<proteinExistence type="inferred from homology"/>
<comment type="similarity">
    <text evidence="1">Belongs to the DSD1 family.</text>
</comment>
<reference evidence="5" key="1">
    <citation type="submission" date="2017-04" db="EMBL/GenBank/DDBJ databases">
        <authorList>
            <person name="Varghese N."/>
            <person name="Submissions S."/>
        </authorList>
    </citation>
    <scope>NUCLEOTIDE SEQUENCE [LARGE SCALE GENOMIC DNA]</scope>
    <source>
        <strain evidence="5">Ballard 720</strain>
    </source>
</reference>
<evidence type="ECO:0000256" key="1">
    <source>
        <dbReference type="ARBA" id="ARBA00005323"/>
    </source>
</evidence>
<dbReference type="GO" id="GO:0036088">
    <property type="term" value="P:D-serine catabolic process"/>
    <property type="evidence" value="ECO:0007669"/>
    <property type="project" value="TreeGrafter"/>
</dbReference>
<dbReference type="Gene3D" id="2.40.37.20">
    <property type="entry name" value="D-serine dehydratase-like domain"/>
    <property type="match status" value="1"/>
</dbReference>
<dbReference type="EMBL" id="FXAH01000001">
    <property type="protein sequence ID" value="SME93602.1"/>
    <property type="molecule type" value="Genomic_DNA"/>
</dbReference>
<dbReference type="Proteomes" id="UP000192911">
    <property type="component" value="Unassembled WGS sequence"/>
</dbReference>
<name>A0A1X7CC59_TRICW</name>
<dbReference type="Pfam" id="PF01168">
    <property type="entry name" value="Ala_racemase_N"/>
    <property type="match status" value="1"/>
</dbReference>
<gene>
    <name evidence="4" type="ORF">SAMN06295900_101131</name>
</gene>
<dbReference type="InterPro" id="IPR051466">
    <property type="entry name" value="D-amino_acid_metab_enzyme"/>
</dbReference>
<dbReference type="SUPFAM" id="SSF51419">
    <property type="entry name" value="PLP-binding barrel"/>
    <property type="match status" value="1"/>
</dbReference>
<feature type="domain" description="D-serine dehydratase-like" evidence="3">
    <location>
        <begin position="271"/>
        <end position="360"/>
    </location>
</feature>
<dbReference type="InterPro" id="IPR001608">
    <property type="entry name" value="Ala_racemase_N"/>
</dbReference>
<evidence type="ECO:0000256" key="2">
    <source>
        <dbReference type="ARBA" id="ARBA00023239"/>
    </source>
</evidence>
<dbReference type="STRING" id="28094.SAMN06295900_101131"/>
<keyword evidence="5" id="KW-1185">Reference proteome</keyword>
<evidence type="ECO:0000313" key="5">
    <source>
        <dbReference type="Proteomes" id="UP000192911"/>
    </source>
</evidence>
<evidence type="ECO:0000259" key="3">
    <source>
        <dbReference type="SMART" id="SM01119"/>
    </source>
</evidence>
<dbReference type="PANTHER" id="PTHR28004:SF2">
    <property type="entry name" value="D-SERINE DEHYDRATASE"/>
    <property type="match status" value="1"/>
</dbReference>
<dbReference type="OrthoDB" id="9772497at2"/>
<dbReference type="Pfam" id="PF14031">
    <property type="entry name" value="D-ser_dehydrat"/>
    <property type="match status" value="1"/>
</dbReference>
<dbReference type="InterPro" id="IPR026956">
    <property type="entry name" value="D-ser_dehydrat-like_dom"/>
</dbReference>
<dbReference type="Gene3D" id="3.20.20.10">
    <property type="entry name" value="Alanine racemase"/>
    <property type="match status" value="1"/>
</dbReference>